<gene>
    <name evidence="1" type="ORF">EAH89_03060</name>
</gene>
<proteinExistence type="predicted"/>
<accession>A0A502GHE5</accession>
<evidence type="ECO:0000313" key="2">
    <source>
        <dbReference type="Proteomes" id="UP000317078"/>
    </source>
</evidence>
<name>A0A502GHE5_9PROT</name>
<dbReference type="RefSeq" id="WP_140881306.1">
    <property type="nucleotide sequence ID" value="NZ_RCZP01000002.1"/>
</dbReference>
<protein>
    <submittedName>
        <fullName evidence="1">Uncharacterized protein</fullName>
    </submittedName>
</protein>
<organism evidence="1 2">
    <name type="scientific">Muricoccus nepalensis</name>
    <dbReference type="NCBI Taxonomy" id="1854500"/>
    <lineage>
        <taxon>Bacteria</taxon>
        <taxon>Pseudomonadati</taxon>
        <taxon>Pseudomonadota</taxon>
        <taxon>Alphaproteobacteria</taxon>
        <taxon>Acetobacterales</taxon>
        <taxon>Roseomonadaceae</taxon>
        <taxon>Muricoccus</taxon>
    </lineage>
</organism>
<keyword evidence="2" id="KW-1185">Reference proteome</keyword>
<dbReference type="AlphaFoldDB" id="A0A502GHE5"/>
<dbReference type="Proteomes" id="UP000317078">
    <property type="component" value="Unassembled WGS sequence"/>
</dbReference>
<evidence type="ECO:0000313" key="1">
    <source>
        <dbReference type="EMBL" id="TPG60376.1"/>
    </source>
</evidence>
<comment type="caution">
    <text evidence="1">The sequence shown here is derived from an EMBL/GenBank/DDBJ whole genome shotgun (WGS) entry which is preliminary data.</text>
</comment>
<sequence length="71" mass="7872">MVEQDSVACQIRRELRRAGRDLASLAHVADYADFPQVADMLWSMAGLLDECRPGEAPRAEGTVTLREAQRA</sequence>
<dbReference type="EMBL" id="RCZP01000002">
    <property type="protein sequence ID" value="TPG60376.1"/>
    <property type="molecule type" value="Genomic_DNA"/>
</dbReference>
<reference evidence="1 2" key="1">
    <citation type="journal article" date="2019" name="Environ. Microbiol.">
        <title>Species interactions and distinct microbial communities in high Arctic permafrost affected cryosols are associated with the CH4 and CO2 gas fluxes.</title>
        <authorList>
            <person name="Altshuler I."/>
            <person name="Hamel J."/>
            <person name="Turney S."/>
            <person name="Magnuson E."/>
            <person name="Levesque R."/>
            <person name="Greer C."/>
            <person name="Whyte L.G."/>
        </authorList>
    </citation>
    <scope>NUCLEOTIDE SEQUENCE [LARGE SCALE GENOMIC DNA]</scope>
    <source>
        <strain evidence="1 2">S9.3B</strain>
    </source>
</reference>